<organism evidence="2">
    <name type="scientific">marine sediment metagenome</name>
    <dbReference type="NCBI Taxonomy" id="412755"/>
    <lineage>
        <taxon>unclassified sequences</taxon>
        <taxon>metagenomes</taxon>
        <taxon>ecological metagenomes</taxon>
    </lineage>
</organism>
<dbReference type="GO" id="GO:0006355">
    <property type="term" value="P:regulation of DNA-templated transcription"/>
    <property type="evidence" value="ECO:0007669"/>
    <property type="project" value="InterPro"/>
</dbReference>
<name>A0A0F8YCK5_9ZZZZ</name>
<dbReference type="Pfam" id="PF01402">
    <property type="entry name" value="RHH_1"/>
    <property type="match status" value="1"/>
</dbReference>
<dbReference type="AlphaFoldDB" id="A0A0F8YCK5"/>
<dbReference type="EMBL" id="LAZR01057748">
    <property type="protein sequence ID" value="KKK71410.1"/>
    <property type="molecule type" value="Genomic_DNA"/>
</dbReference>
<dbReference type="InterPro" id="IPR002145">
    <property type="entry name" value="CopG"/>
</dbReference>
<proteinExistence type="predicted"/>
<evidence type="ECO:0000313" key="2">
    <source>
        <dbReference type="EMBL" id="KKK71410.1"/>
    </source>
</evidence>
<comment type="caution">
    <text evidence="2">The sequence shown here is derived from an EMBL/GenBank/DDBJ whole genome shotgun (WGS) entry which is preliminary data.</text>
</comment>
<reference evidence="2" key="1">
    <citation type="journal article" date="2015" name="Nature">
        <title>Complex archaea that bridge the gap between prokaryotes and eukaryotes.</title>
        <authorList>
            <person name="Spang A."/>
            <person name="Saw J.H."/>
            <person name="Jorgensen S.L."/>
            <person name="Zaremba-Niedzwiedzka K."/>
            <person name="Martijn J."/>
            <person name="Lind A.E."/>
            <person name="van Eijk R."/>
            <person name="Schleper C."/>
            <person name="Guy L."/>
            <person name="Ettema T.J."/>
        </authorList>
    </citation>
    <scope>NUCLEOTIDE SEQUENCE</scope>
</reference>
<gene>
    <name evidence="2" type="ORF">LCGC14_2914180</name>
</gene>
<protein>
    <recommendedName>
        <fullName evidence="1">Ribbon-helix-helix protein CopG domain-containing protein</fullName>
    </recommendedName>
</protein>
<evidence type="ECO:0000259" key="1">
    <source>
        <dbReference type="Pfam" id="PF01402"/>
    </source>
</evidence>
<sequence>MSVTDKKHPRMVHMGDRMYKRVSQIAKEMKISRAEVVRRAVEIVLKDPGVIK</sequence>
<feature type="domain" description="Ribbon-helix-helix protein CopG" evidence="1">
    <location>
        <begin position="12"/>
        <end position="42"/>
    </location>
</feature>
<accession>A0A0F8YCK5</accession>